<dbReference type="PROSITE" id="PS00195">
    <property type="entry name" value="GLUTAREDOXIN_1"/>
    <property type="match status" value="1"/>
</dbReference>
<accession>A0A2A9N9G3</accession>
<proteinExistence type="predicted"/>
<dbReference type="CDD" id="cd03419">
    <property type="entry name" value="GRX_GRXh_1_2_like"/>
    <property type="match status" value="1"/>
</dbReference>
<dbReference type="Proteomes" id="UP000242287">
    <property type="component" value="Unassembled WGS sequence"/>
</dbReference>
<dbReference type="AlphaFoldDB" id="A0A2A9N9G3"/>
<reference evidence="6 7" key="1">
    <citation type="submission" date="2014-02" db="EMBL/GenBank/DDBJ databases">
        <title>Transposable element dynamics among asymbiotic and ectomycorrhizal Amanita fungi.</title>
        <authorList>
            <consortium name="DOE Joint Genome Institute"/>
            <person name="Hess J."/>
            <person name="Skrede I."/>
            <person name="Wolfe B."/>
            <person name="LaButti K."/>
            <person name="Ohm R.A."/>
            <person name="Grigoriev I.V."/>
            <person name="Pringle A."/>
        </authorList>
    </citation>
    <scope>NUCLEOTIDE SEQUENCE [LARGE SCALE GENOMIC DNA]</scope>
    <source>
        <strain evidence="6 7">SKay4041</strain>
    </source>
</reference>
<dbReference type="Gene3D" id="3.40.30.10">
    <property type="entry name" value="Glutaredoxin"/>
    <property type="match status" value="1"/>
</dbReference>
<dbReference type="GO" id="GO:0034599">
    <property type="term" value="P:cellular response to oxidative stress"/>
    <property type="evidence" value="ECO:0007669"/>
    <property type="project" value="TreeGrafter"/>
</dbReference>
<sequence>MTVKELVDSTIEKHKVVVFSKTTCPFCSRAKATLAEYKDVDTEILELDEREDGGAIQDYLLKKTGQRTVPNIFINKQHIGGNDSLQAVRSKGQLDNLLKA</sequence>
<dbReference type="STRING" id="703135.A0A2A9N9G3"/>
<dbReference type="SUPFAM" id="SSF52833">
    <property type="entry name" value="Thioredoxin-like"/>
    <property type="match status" value="1"/>
</dbReference>
<dbReference type="InterPro" id="IPR011899">
    <property type="entry name" value="Glutaredoxin_euk/vir"/>
</dbReference>
<dbReference type="OrthoDB" id="418495at2759"/>
<dbReference type="PROSITE" id="PS51354">
    <property type="entry name" value="GLUTAREDOXIN_2"/>
    <property type="match status" value="1"/>
</dbReference>
<dbReference type="GO" id="GO:0005737">
    <property type="term" value="C:cytoplasm"/>
    <property type="evidence" value="ECO:0007669"/>
    <property type="project" value="TreeGrafter"/>
</dbReference>
<evidence type="ECO:0000256" key="1">
    <source>
        <dbReference type="ARBA" id="ARBA00022448"/>
    </source>
</evidence>
<evidence type="ECO:0000259" key="5">
    <source>
        <dbReference type="Pfam" id="PF00462"/>
    </source>
</evidence>
<gene>
    <name evidence="6" type="ORF">AMATHDRAFT_67504</name>
</gene>
<evidence type="ECO:0000256" key="2">
    <source>
        <dbReference type="ARBA" id="ARBA00022982"/>
    </source>
</evidence>
<evidence type="ECO:0000256" key="4">
    <source>
        <dbReference type="ARBA" id="ARBA00023284"/>
    </source>
</evidence>
<dbReference type="PRINTS" id="PR00160">
    <property type="entry name" value="GLUTAREDOXIN"/>
</dbReference>
<organism evidence="6 7">
    <name type="scientific">Amanita thiersii Skay4041</name>
    <dbReference type="NCBI Taxonomy" id="703135"/>
    <lineage>
        <taxon>Eukaryota</taxon>
        <taxon>Fungi</taxon>
        <taxon>Dikarya</taxon>
        <taxon>Basidiomycota</taxon>
        <taxon>Agaricomycotina</taxon>
        <taxon>Agaricomycetes</taxon>
        <taxon>Agaricomycetidae</taxon>
        <taxon>Agaricales</taxon>
        <taxon>Pluteineae</taxon>
        <taxon>Amanitaceae</taxon>
        <taxon>Amanita</taxon>
    </lineage>
</organism>
<dbReference type="GO" id="GO:0015038">
    <property type="term" value="F:glutathione disulfide oxidoreductase activity"/>
    <property type="evidence" value="ECO:0007669"/>
    <property type="project" value="TreeGrafter"/>
</dbReference>
<keyword evidence="3" id="KW-1015">Disulfide bond</keyword>
<dbReference type="EMBL" id="KZ302103">
    <property type="protein sequence ID" value="PFH47585.1"/>
    <property type="molecule type" value="Genomic_DNA"/>
</dbReference>
<dbReference type="InterPro" id="IPR014025">
    <property type="entry name" value="Glutaredoxin_subgr"/>
</dbReference>
<name>A0A2A9N9G3_9AGAR</name>
<dbReference type="PANTHER" id="PTHR45694:SF18">
    <property type="entry name" value="GLUTAREDOXIN-1-RELATED"/>
    <property type="match status" value="1"/>
</dbReference>
<evidence type="ECO:0000313" key="6">
    <source>
        <dbReference type="EMBL" id="PFH47585.1"/>
    </source>
</evidence>
<evidence type="ECO:0000256" key="3">
    <source>
        <dbReference type="ARBA" id="ARBA00023157"/>
    </source>
</evidence>
<evidence type="ECO:0000313" key="7">
    <source>
        <dbReference type="Proteomes" id="UP000242287"/>
    </source>
</evidence>
<dbReference type="InterPro" id="IPR036249">
    <property type="entry name" value="Thioredoxin-like_sf"/>
</dbReference>
<dbReference type="FunFam" id="3.40.30.10:FF:000276">
    <property type="entry name" value="Glutaredoxin 3"/>
    <property type="match status" value="1"/>
</dbReference>
<keyword evidence="7" id="KW-1185">Reference proteome</keyword>
<protein>
    <recommendedName>
        <fullName evidence="5">Glutaredoxin domain-containing protein</fullName>
    </recommendedName>
</protein>
<feature type="domain" description="Glutaredoxin" evidence="5">
    <location>
        <begin position="16"/>
        <end position="79"/>
    </location>
</feature>
<dbReference type="InterPro" id="IPR011767">
    <property type="entry name" value="GLR_AS"/>
</dbReference>
<dbReference type="PANTHER" id="PTHR45694">
    <property type="entry name" value="GLUTAREDOXIN 2"/>
    <property type="match status" value="1"/>
</dbReference>
<keyword evidence="2" id="KW-0249">Electron transport</keyword>
<dbReference type="NCBIfam" id="TIGR02180">
    <property type="entry name" value="GRX_euk"/>
    <property type="match status" value="1"/>
</dbReference>
<keyword evidence="1" id="KW-0813">Transport</keyword>
<dbReference type="Pfam" id="PF00462">
    <property type="entry name" value="Glutaredoxin"/>
    <property type="match status" value="1"/>
</dbReference>
<keyword evidence="4" id="KW-0676">Redox-active center</keyword>
<dbReference type="InterPro" id="IPR002109">
    <property type="entry name" value="Glutaredoxin"/>
</dbReference>